<name>A0A158Q541_DRAME</name>
<evidence type="ECO:0000313" key="2">
    <source>
        <dbReference type="EMBL" id="VDN59569.1"/>
    </source>
</evidence>
<reference evidence="5" key="1">
    <citation type="submission" date="2016-04" db="UniProtKB">
        <authorList>
            <consortium name="WormBaseParasite"/>
        </authorList>
    </citation>
    <scope>IDENTIFICATION</scope>
</reference>
<feature type="region of interest" description="Disordered" evidence="1">
    <location>
        <begin position="390"/>
        <end position="414"/>
    </location>
</feature>
<evidence type="ECO:0000313" key="3">
    <source>
        <dbReference type="Proteomes" id="UP000038040"/>
    </source>
</evidence>
<gene>
    <name evidence="2" type="ORF">DME_LOCUS9542</name>
</gene>
<dbReference type="AlphaFoldDB" id="A0A158Q541"/>
<protein>
    <submittedName>
        <fullName evidence="5">MamL-1 domain-containing protein</fullName>
    </submittedName>
</protein>
<reference evidence="2 4" key="2">
    <citation type="submission" date="2018-11" db="EMBL/GenBank/DDBJ databases">
        <authorList>
            <consortium name="Pathogen Informatics"/>
        </authorList>
    </citation>
    <scope>NUCLEOTIDE SEQUENCE [LARGE SCALE GENOMIC DNA]</scope>
</reference>
<sequence>MFKPEERIYQIVYRIILFKNVCSPNISSMTPDQGGQPDAGYNACTIEGFGALSASSKKLRARFFGSYEKAKTLGETAKQRQAAVRPTLIENEREEMEKYRKRYMSLAMKQYSEQQAKNRDNNCNSMTQPIQPQLITPSPYNCFLHPRANLFPGMDAQSLPNTQLPAPPRAQTRKRHYDRTNWTITSNNPTMMCGNIMGPSSSVEDHSNHVYEPSQNLKMAKNVDMLPPQQHIIRYPQSSLTPQIPTIPQYLEVNAQVNHQSSMQNGFQQLPNGFHENANFSSISTTIQEKYTNYENLPMQQPSPPKISNGCCQSLSSDGMNSSSNLPELTDSHMINLMDQFSPGNPLSDLGDGCLDGVLTNQNEIEQPSTSSDPEITDISKISPMAHQMGANSVPSQVVTPPSHSSLASNGSTCSVPSSSVGNNIACNGQMKTHPLQNHGNSQEGNMFVYNPSNIPLSCSTPSSSAVNCCYPQMNPSSSLIQNSIAPYSTPNQVCTESHNNSPVSMMKISQNYNATYPEATNSMLSNNAMSVAHLNKAQSYAAQPSANYAMQGRLHDSSQYVNKAIRFRYRESFILACASSQMSPMMYQSGQIFESMHSTSEQHPGNRQPNYAYPMGMQAMAQNMPLYPTNGYMVPTQQYNSNIVYGQSTIPSYPSYSSTLNDPYASSNSSSYFC</sequence>
<evidence type="ECO:0000313" key="5">
    <source>
        <dbReference type="WBParaSite" id="DME_0000643101-mRNA-1"/>
    </source>
</evidence>
<dbReference type="Proteomes" id="UP000274756">
    <property type="component" value="Unassembled WGS sequence"/>
</dbReference>
<evidence type="ECO:0000313" key="4">
    <source>
        <dbReference type="Proteomes" id="UP000274756"/>
    </source>
</evidence>
<accession>A0A158Q541</accession>
<evidence type="ECO:0000256" key="1">
    <source>
        <dbReference type="SAM" id="MobiDB-lite"/>
    </source>
</evidence>
<organism evidence="3 5">
    <name type="scientific">Dracunculus medinensis</name>
    <name type="common">Guinea worm</name>
    <dbReference type="NCBI Taxonomy" id="318479"/>
    <lineage>
        <taxon>Eukaryota</taxon>
        <taxon>Metazoa</taxon>
        <taxon>Ecdysozoa</taxon>
        <taxon>Nematoda</taxon>
        <taxon>Chromadorea</taxon>
        <taxon>Rhabditida</taxon>
        <taxon>Spirurina</taxon>
        <taxon>Dracunculoidea</taxon>
        <taxon>Dracunculidae</taxon>
        <taxon>Dracunculus</taxon>
    </lineage>
</organism>
<dbReference type="WBParaSite" id="DME_0000643101-mRNA-1">
    <property type="protein sequence ID" value="DME_0000643101-mRNA-1"/>
    <property type="gene ID" value="DME_0000643101"/>
</dbReference>
<dbReference type="EMBL" id="UYYG01001184">
    <property type="protein sequence ID" value="VDN59569.1"/>
    <property type="molecule type" value="Genomic_DNA"/>
</dbReference>
<proteinExistence type="predicted"/>
<dbReference type="OrthoDB" id="5837023at2759"/>
<keyword evidence="4" id="KW-1185">Reference proteome</keyword>
<dbReference type="Proteomes" id="UP000038040">
    <property type="component" value="Unplaced"/>
</dbReference>